<feature type="domain" description="Leucine-binding protein" evidence="4">
    <location>
        <begin position="91"/>
        <end position="457"/>
    </location>
</feature>
<dbReference type="OrthoDB" id="9783240at2"/>
<evidence type="ECO:0000313" key="6">
    <source>
        <dbReference type="Proteomes" id="UP000002027"/>
    </source>
</evidence>
<dbReference type="EMBL" id="CP001824">
    <property type="protein sequence ID" value="ACZ40293.1"/>
    <property type="molecule type" value="Genomic_DNA"/>
</dbReference>
<sequence length="486" mass="50482">MDHERAAQGIGGKALDGRLSRRRLLRLLAAGAAVPAMSLLAACGEASVSDDGGGGGSQPAPTATTADSGASSSGSPAASPSTQGGTTPSGPIRIGVILPLSGVAASVGADEKAAVELAVKIVNEETPDLPLPLAATAGLPNLGGATVELVFADSQGKAEVGQSEAERLINQENVVALFGCYQSAVTKTASAVAERAGIPFMNGESSSPALTESGYQWFFRTSPHDGDFSKAIMAFIRAMADEKGADVSTVSLLYEDTDFGVNSAKALTDEAEAHGLQIVGEVKYKANTTALTSEVQALRSQGADVLCPASYTNDAILTIETARQQGYLPKMIVAQDAGYSDPAFIEGVGAAFAEGIATRSAFSIDITEIKPAAAKVNEMYREIAGKDMHDVPARGFTAMMVLLDAINRAGSTEPDAIREALEATDLGPDDTIMPWQGVRFDETHQNILGGGIIVQIQNGEYRTVYPFDVATVEPSYPLQPWDQRGA</sequence>
<feature type="region of interest" description="Disordered" evidence="3">
    <location>
        <begin position="47"/>
        <end position="90"/>
    </location>
</feature>
<dbReference type="AlphaFoldDB" id="D1C900"/>
<evidence type="ECO:0000256" key="1">
    <source>
        <dbReference type="ARBA" id="ARBA00010062"/>
    </source>
</evidence>
<keyword evidence="2" id="KW-0732">Signal</keyword>
<evidence type="ECO:0000313" key="5">
    <source>
        <dbReference type="EMBL" id="ACZ40293.1"/>
    </source>
</evidence>
<dbReference type="Proteomes" id="UP000002027">
    <property type="component" value="Chromosome 2"/>
</dbReference>
<dbReference type="PANTHER" id="PTHR30483:SF37">
    <property type="entry name" value="ABC TRANSPORTER SUBSTRATE-BINDING PROTEIN"/>
    <property type="match status" value="1"/>
</dbReference>
<reference evidence="6" key="1">
    <citation type="submission" date="2009-11" db="EMBL/GenBank/DDBJ databases">
        <title>The complete chromosome 2 of Sphaerobacter thermophilus DSM 20745.</title>
        <authorList>
            <person name="Lucas S."/>
            <person name="Copeland A."/>
            <person name="Lapidus A."/>
            <person name="Glavina del Rio T."/>
            <person name="Dalin E."/>
            <person name="Tice H."/>
            <person name="Bruce D."/>
            <person name="Goodwin L."/>
            <person name="Pitluck S."/>
            <person name="Kyrpides N."/>
            <person name="Mavromatis K."/>
            <person name="Ivanova N."/>
            <person name="Mikhailova N."/>
            <person name="LaButti K.M."/>
            <person name="Clum A."/>
            <person name="Sun H.I."/>
            <person name="Brettin T."/>
            <person name="Detter J.C."/>
            <person name="Han C."/>
            <person name="Larimer F."/>
            <person name="Land M."/>
            <person name="Hauser L."/>
            <person name="Markowitz V."/>
            <person name="Cheng J.F."/>
            <person name="Hugenholtz P."/>
            <person name="Woyke T."/>
            <person name="Wu D."/>
            <person name="Steenblock K."/>
            <person name="Schneider S."/>
            <person name="Pukall R."/>
            <person name="Goeker M."/>
            <person name="Klenk H.P."/>
            <person name="Eisen J.A."/>
        </authorList>
    </citation>
    <scope>NUCLEOTIDE SEQUENCE [LARGE SCALE GENOMIC DNA]</scope>
    <source>
        <strain evidence="6">ATCC 49802 / DSM 20745 / S 6022</strain>
    </source>
</reference>
<dbReference type="InterPro" id="IPR028082">
    <property type="entry name" value="Peripla_BP_I"/>
</dbReference>
<dbReference type="Pfam" id="PF13458">
    <property type="entry name" value="Peripla_BP_6"/>
    <property type="match status" value="1"/>
</dbReference>
<dbReference type="InterPro" id="IPR006311">
    <property type="entry name" value="TAT_signal"/>
</dbReference>
<dbReference type="RefSeq" id="WP_012873329.1">
    <property type="nucleotide sequence ID" value="NC_013524.1"/>
</dbReference>
<comment type="similarity">
    <text evidence="1">Belongs to the leucine-binding protein family.</text>
</comment>
<evidence type="ECO:0000256" key="3">
    <source>
        <dbReference type="SAM" id="MobiDB-lite"/>
    </source>
</evidence>
<protein>
    <submittedName>
        <fullName evidence="5">Extracellular ligand-binding receptor</fullName>
    </submittedName>
</protein>
<reference evidence="5 6" key="2">
    <citation type="journal article" date="2010" name="Stand. Genomic Sci.">
        <title>Complete genome sequence of Desulfohalobium retbaense type strain (HR(100)).</title>
        <authorList>
            <person name="Spring S."/>
            <person name="Nolan M."/>
            <person name="Lapidus A."/>
            <person name="Glavina Del Rio T."/>
            <person name="Copeland A."/>
            <person name="Tice H."/>
            <person name="Cheng J.F."/>
            <person name="Lucas S."/>
            <person name="Land M."/>
            <person name="Chen F."/>
            <person name="Bruce D."/>
            <person name="Goodwin L."/>
            <person name="Pitluck S."/>
            <person name="Ivanova N."/>
            <person name="Mavromatis K."/>
            <person name="Mikhailova N."/>
            <person name="Pati A."/>
            <person name="Chen A."/>
            <person name="Palaniappan K."/>
            <person name="Hauser L."/>
            <person name="Chang Y.J."/>
            <person name="Jeffries C.D."/>
            <person name="Munk C."/>
            <person name="Kiss H."/>
            <person name="Chain P."/>
            <person name="Han C."/>
            <person name="Brettin T."/>
            <person name="Detter J.C."/>
            <person name="Schuler E."/>
            <person name="Goker M."/>
            <person name="Rohde M."/>
            <person name="Bristow J."/>
            <person name="Eisen J.A."/>
            <person name="Markowitz V."/>
            <person name="Hugenholtz P."/>
            <person name="Kyrpides N.C."/>
            <person name="Klenk H.P."/>
        </authorList>
    </citation>
    <scope>NUCLEOTIDE SEQUENCE [LARGE SCALE GENOMIC DNA]</scope>
    <source>
        <strain evidence="6">ATCC 49802 / DSM 20745 / S 6022</strain>
    </source>
</reference>
<feature type="compositionally biased region" description="Low complexity" evidence="3">
    <location>
        <begin position="59"/>
        <end position="85"/>
    </location>
</feature>
<accession>D1C900</accession>
<evidence type="ECO:0000256" key="2">
    <source>
        <dbReference type="ARBA" id="ARBA00022729"/>
    </source>
</evidence>
<keyword evidence="6" id="KW-1185">Reference proteome</keyword>
<dbReference type="CDD" id="cd06340">
    <property type="entry name" value="PBP1_ABC_ligand_binding-like"/>
    <property type="match status" value="1"/>
</dbReference>
<dbReference type="HOGENOM" id="CLU_027128_4_3_0"/>
<proteinExistence type="inferred from homology"/>
<dbReference type="InParanoid" id="D1C900"/>
<dbReference type="KEGG" id="sti:Sthe_2884"/>
<dbReference type="InterPro" id="IPR028081">
    <property type="entry name" value="Leu-bd"/>
</dbReference>
<dbReference type="eggNOG" id="COG0683">
    <property type="taxonomic scope" value="Bacteria"/>
</dbReference>
<keyword evidence="5" id="KW-0675">Receptor</keyword>
<evidence type="ECO:0000259" key="4">
    <source>
        <dbReference type="Pfam" id="PF13458"/>
    </source>
</evidence>
<dbReference type="STRING" id="479434.Sthe_2884"/>
<dbReference type="PROSITE" id="PS51318">
    <property type="entry name" value="TAT"/>
    <property type="match status" value="1"/>
</dbReference>
<dbReference type="InterPro" id="IPR051010">
    <property type="entry name" value="BCAA_transport"/>
</dbReference>
<dbReference type="Gene3D" id="3.40.50.2300">
    <property type="match status" value="2"/>
</dbReference>
<organism evidence="5 6">
    <name type="scientific">Sphaerobacter thermophilus (strain ATCC 49802 / DSM 20745 / KCCM 41009 / NCIMB 13125 / S 6022)</name>
    <dbReference type="NCBI Taxonomy" id="479434"/>
    <lineage>
        <taxon>Bacteria</taxon>
        <taxon>Pseudomonadati</taxon>
        <taxon>Thermomicrobiota</taxon>
        <taxon>Thermomicrobia</taxon>
        <taxon>Sphaerobacterales</taxon>
        <taxon>Sphaerobacterineae</taxon>
        <taxon>Sphaerobacteraceae</taxon>
        <taxon>Sphaerobacter</taxon>
    </lineage>
</organism>
<dbReference type="SUPFAM" id="SSF53822">
    <property type="entry name" value="Periplasmic binding protein-like I"/>
    <property type="match status" value="1"/>
</dbReference>
<dbReference type="PANTHER" id="PTHR30483">
    <property type="entry name" value="LEUCINE-SPECIFIC-BINDING PROTEIN"/>
    <property type="match status" value="1"/>
</dbReference>
<gene>
    <name evidence="5" type="ordered locus">Sthe_2884</name>
</gene>
<name>D1C900_SPHTD</name>